<comment type="subcellular location">
    <subcellularLocation>
        <location evidence="1">Cytoplasm</location>
    </subcellularLocation>
</comment>
<evidence type="ECO:0000313" key="12">
    <source>
        <dbReference type="EnsemblMetazoa" id="XP_019770708.1"/>
    </source>
</evidence>
<dbReference type="FunFam" id="3.90.70.10:FF:000001">
    <property type="entry name" value="Calpain-1 catalytic subunit"/>
    <property type="match status" value="1"/>
</dbReference>
<dbReference type="PROSITE" id="PS50222">
    <property type="entry name" value="EF_HAND_2"/>
    <property type="match status" value="1"/>
</dbReference>
<comment type="similarity">
    <text evidence="2">Belongs to the peptidase C2 family.</text>
</comment>
<dbReference type="SMART" id="SM00054">
    <property type="entry name" value="EFh"/>
    <property type="match status" value="2"/>
</dbReference>
<feature type="active site" evidence="8 9">
    <location>
        <position position="167"/>
    </location>
</feature>
<dbReference type="InterPro" id="IPR001300">
    <property type="entry name" value="Peptidase_C2_calpain_cat"/>
</dbReference>
<dbReference type="InterPro" id="IPR002048">
    <property type="entry name" value="EF_hand_dom"/>
</dbReference>
<name>A0AAR5QBV8_DENPD</name>
<evidence type="ECO:0000256" key="8">
    <source>
        <dbReference type="PIRSR" id="PIRSR622684-1"/>
    </source>
</evidence>
<keyword evidence="13" id="KW-1185">Reference proteome</keyword>
<dbReference type="InterPro" id="IPR022683">
    <property type="entry name" value="Calpain_III"/>
</dbReference>
<dbReference type="SUPFAM" id="SSF47473">
    <property type="entry name" value="EF-hand"/>
    <property type="match status" value="1"/>
</dbReference>
<dbReference type="InterPro" id="IPR022682">
    <property type="entry name" value="Calpain_domain_III"/>
</dbReference>
<dbReference type="CDD" id="cd00214">
    <property type="entry name" value="Calpain_III"/>
    <property type="match status" value="1"/>
</dbReference>
<accession>A0AAR5QBV8</accession>
<dbReference type="PROSITE" id="PS50203">
    <property type="entry name" value="CALPAIN_CAT"/>
    <property type="match status" value="1"/>
</dbReference>
<proteinExistence type="inferred from homology"/>
<dbReference type="Gene3D" id="2.60.120.380">
    <property type="match status" value="1"/>
</dbReference>
<dbReference type="GO" id="GO:0004198">
    <property type="term" value="F:calcium-dependent cysteine-type endopeptidase activity"/>
    <property type="evidence" value="ECO:0007669"/>
    <property type="project" value="InterPro"/>
</dbReference>
<evidence type="ECO:0000256" key="1">
    <source>
        <dbReference type="ARBA" id="ARBA00004496"/>
    </source>
</evidence>
<evidence type="ECO:0000256" key="9">
    <source>
        <dbReference type="PROSITE-ProRule" id="PRU00239"/>
    </source>
</evidence>
<dbReference type="InterPro" id="IPR011992">
    <property type="entry name" value="EF-hand-dom_pair"/>
</dbReference>
<dbReference type="InterPro" id="IPR036213">
    <property type="entry name" value="Calpain_III_sf"/>
</dbReference>
<dbReference type="SUPFAM" id="SSF49758">
    <property type="entry name" value="Calpain large subunit, middle domain (domain III)"/>
    <property type="match status" value="1"/>
</dbReference>
<dbReference type="PROSITE" id="PS00139">
    <property type="entry name" value="THIOL_PROTEASE_CYS"/>
    <property type="match status" value="1"/>
</dbReference>
<dbReference type="GO" id="GO:0005737">
    <property type="term" value="C:cytoplasm"/>
    <property type="evidence" value="ECO:0007669"/>
    <property type="project" value="UniProtKB-SubCell"/>
</dbReference>
<dbReference type="InterPro" id="IPR038765">
    <property type="entry name" value="Papain-like_cys_pep_sf"/>
</dbReference>
<dbReference type="Pfam" id="PF00648">
    <property type="entry name" value="Peptidase_C2"/>
    <property type="match status" value="1"/>
</dbReference>
<reference evidence="12" key="2">
    <citation type="submission" date="2024-08" db="UniProtKB">
        <authorList>
            <consortium name="EnsemblMetazoa"/>
        </authorList>
    </citation>
    <scope>IDENTIFICATION</scope>
</reference>
<dbReference type="PANTHER" id="PTHR10183:SF433">
    <property type="entry name" value="CALPAIN-A-RELATED"/>
    <property type="match status" value="1"/>
</dbReference>
<evidence type="ECO:0000256" key="5">
    <source>
        <dbReference type="ARBA" id="ARBA00022801"/>
    </source>
</evidence>
<dbReference type="Gene3D" id="1.10.238.10">
    <property type="entry name" value="EF-hand"/>
    <property type="match status" value="1"/>
</dbReference>
<feature type="domain" description="Calpain catalytic" evidence="10">
    <location>
        <begin position="112"/>
        <end position="411"/>
    </location>
</feature>
<dbReference type="Gene3D" id="3.90.70.10">
    <property type="entry name" value="Cysteine proteinases"/>
    <property type="match status" value="1"/>
</dbReference>
<evidence type="ECO:0000256" key="7">
    <source>
        <dbReference type="ARBA" id="ARBA00022813"/>
    </source>
</evidence>
<keyword evidence="7" id="KW-0068">Autocatalytic cleavage</keyword>
<feature type="domain" description="EF-hand" evidence="11">
    <location>
        <begin position="675"/>
        <end position="710"/>
    </location>
</feature>
<keyword evidence="3" id="KW-0963">Cytoplasm</keyword>
<feature type="active site" evidence="8 9">
    <location>
        <position position="323"/>
    </location>
</feature>
<keyword evidence="6 9" id="KW-0788">Thiol protease</keyword>
<evidence type="ECO:0000256" key="4">
    <source>
        <dbReference type="ARBA" id="ARBA00022670"/>
    </source>
</evidence>
<dbReference type="GO" id="GO:0006508">
    <property type="term" value="P:proteolysis"/>
    <property type="evidence" value="ECO:0007669"/>
    <property type="project" value="UniProtKB-KW"/>
</dbReference>
<evidence type="ECO:0000256" key="2">
    <source>
        <dbReference type="ARBA" id="ARBA00007623"/>
    </source>
</evidence>
<feature type="active site" evidence="8 9">
    <location>
        <position position="351"/>
    </location>
</feature>
<dbReference type="SMART" id="SM00720">
    <property type="entry name" value="calpain_III"/>
    <property type="match status" value="1"/>
</dbReference>
<dbReference type="FunFam" id="1.10.238.10:FF:000241">
    <property type="entry name" value="Calpain-A, isoform C"/>
    <property type="match status" value="1"/>
</dbReference>
<dbReference type="Proteomes" id="UP000019118">
    <property type="component" value="Unassembled WGS sequence"/>
</dbReference>
<evidence type="ECO:0000256" key="3">
    <source>
        <dbReference type="ARBA" id="ARBA00022490"/>
    </source>
</evidence>
<organism evidence="12 13">
    <name type="scientific">Dendroctonus ponderosae</name>
    <name type="common">Mountain pine beetle</name>
    <dbReference type="NCBI Taxonomy" id="77166"/>
    <lineage>
        <taxon>Eukaryota</taxon>
        <taxon>Metazoa</taxon>
        <taxon>Ecdysozoa</taxon>
        <taxon>Arthropoda</taxon>
        <taxon>Hexapoda</taxon>
        <taxon>Insecta</taxon>
        <taxon>Pterygota</taxon>
        <taxon>Neoptera</taxon>
        <taxon>Endopterygota</taxon>
        <taxon>Coleoptera</taxon>
        <taxon>Polyphaga</taxon>
        <taxon>Cucujiformia</taxon>
        <taxon>Curculionidae</taxon>
        <taxon>Scolytinae</taxon>
        <taxon>Dendroctonus</taxon>
    </lineage>
</organism>
<keyword evidence="5 9" id="KW-0378">Hydrolase</keyword>
<dbReference type="InterPro" id="IPR000169">
    <property type="entry name" value="Pept_cys_AS"/>
</dbReference>
<keyword evidence="4 9" id="KW-0645">Protease</keyword>
<dbReference type="CDD" id="cd00044">
    <property type="entry name" value="CysPc"/>
    <property type="match status" value="1"/>
</dbReference>
<dbReference type="InterPro" id="IPR033883">
    <property type="entry name" value="C2_III"/>
</dbReference>
<dbReference type="Pfam" id="PF01067">
    <property type="entry name" value="Calpain_III"/>
    <property type="match status" value="1"/>
</dbReference>
<evidence type="ECO:0000259" key="11">
    <source>
        <dbReference type="PROSITE" id="PS50222"/>
    </source>
</evidence>
<sequence length="774" mass="89549">MAMYPKQAPVAIGWQQYHNAYPVIHYQQPPSVANGYGWHGNGFGWQLDPKSWHTAPIYPSLKDDVVEEPAIQAEKVEKVNAWFGEKGSGFKARAGPQDFYQLRDENLERGTLFEDPEFPATDSSLFFSQRPDRYYEWKRPHEICDNPQFFVEGYSRFDVQQGELGDCWLLAAAANLTLYHRLFLQIVPDDQDFDDKYAGIFHFRFWQYGRWIDVVIDDRLPTYRGQLVFLHSTEENEFWSALIEKAYAKMHGSYEALKGGSTCEAMEDFTGGVTEMYELESSPPNLFQIMIKAYERASLMGCSIEPDPNILEAQTPEGLVRGHAYSITRVQYVDIQTPNVTGKIPLLRLRNPWGNESEWNGAWGDGSPEWRFISESEKEELGLTFDNDGEFWMAFKDFQQHFSRVEICNLNPDSLSEEELREGNKKKWEMSVYEGEWVRGVTAGGCRNFIDTFWNNPQYRITLTEVDEDDDEGNCTLIVALMQKNRRQIRSTGGDLLTIGFAIYHLPYPDRVPKPLDLQFFKYNASVARSPSFINLREVSCRFKLPPGTYCIVPSTFDPNEEGEFLLRVFSENQNNMEENDQQIGYGELDEKVVEVEPSAEEQEETDKVYEVFLKLAGEDKEVDWKELKEILDYSMQDALTRDGFSKDICRSMIAMMDVDKSGKLGYEEFKSLWQSLRDWKNVWSLYDTDKSGTFSGFELRQALQSAGYRLNNRVLNVLMHRFGNKMGEVHFDDFMMCAMKTKTMIDCFKAKDKTGINTATFSLEEWLESTLYS</sequence>
<reference evidence="13" key="1">
    <citation type="journal article" date="2013" name="Genome Biol.">
        <title>Draft genome of the mountain pine beetle, Dendroctonus ponderosae Hopkins, a major forest pest.</title>
        <authorList>
            <person name="Keeling C.I."/>
            <person name="Yuen M.M."/>
            <person name="Liao N.Y."/>
            <person name="Docking T.R."/>
            <person name="Chan S.K."/>
            <person name="Taylor G.A."/>
            <person name="Palmquist D.L."/>
            <person name="Jackman S.D."/>
            <person name="Nguyen A."/>
            <person name="Li M."/>
            <person name="Henderson H."/>
            <person name="Janes J.K."/>
            <person name="Zhao Y."/>
            <person name="Pandoh P."/>
            <person name="Moore R."/>
            <person name="Sperling F.A."/>
            <person name="Huber D.P."/>
            <person name="Birol I."/>
            <person name="Jones S.J."/>
            <person name="Bohlmann J."/>
        </authorList>
    </citation>
    <scope>NUCLEOTIDE SEQUENCE</scope>
</reference>
<dbReference type="CDD" id="cd16196">
    <property type="entry name" value="EFh_PEF_CalpA_B"/>
    <property type="match status" value="1"/>
</dbReference>
<dbReference type="EnsemblMetazoa" id="XM_019915149.1">
    <property type="protein sequence ID" value="XP_019770708.1"/>
    <property type="gene ID" value="LOC109544799"/>
</dbReference>
<dbReference type="PRINTS" id="PR00704">
    <property type="entry name" value="CALPAIN"/>
</dbReference>
<dbReference type="FunFam" id="2.60.120.380:FF:000002">
    <property type="entry name" value="calpain-3 isoform X1"/>
    <property type="match status" value="1"/>
</dbReference>
<dbReference type="PANTHER" id="PTHR10183">
    <property type="entry name" value="CALPAIN"/>
    <property type="match status" value="1"/>
</dbReference>
<evidence type="ECO:0000313" key="13">
    <source>
        <dbReference type="Proteomes" id="UP000019118"/>
    </source>
</evidence>
<dbReference type="GO" id="GO:0005509">
    <property type="term" value="F:calcium ion binding"/>
    <property type="evidence" value="ECO:0007669"/>
    <property type="project" value="InterPro"/>
</dbReference>
<dbReference type="AlphaFoldDB" id="A0AAR5QBV8"/>
<evidence type="ECO:0000256" key="6">
    <source>
        <dbReference type="ARBA" id="ARBA00022807"/>
    </source>
</evidence>
<dbReference type="SUPFAM" id="SSF54001">
    <property type="entry name" value="Cysteine proteinases"/>
    <property type="match status" value="1"/>
</dbReference>
<dbReference type="SMART" id="SM00230">
    <property type="entry name" value="CysPc"/>
    <property type="match status" value="1"/>
</dbReference>
<protein>
    <submittedName>
        <fullName evidence="12">Uncharacterized protein</fullName>
    </submittedName>
</protein>
<evidence type="ECO:0000259" key="10">
    <source>
        <dbReference type="PROSITE" id="PS50203"/>
    </source>
</evidence>
<dbReference type="InterPro" id="IPR022684">
    <property type="entry name" value="Calpain_cysteine_protease"/>
</dbReference>